<dbReference type="Pfam" id="PF13588">
    <property type="entry name" value="HSDR_N_2"/>
    <property type="match status" value="1"/>
</dbReference>
<reference evidence="2 3" key="1">
    <citation type="submission" date="2018-08" db="EMBL/GenBank/DDBJ databases">
        <title>Chitinophagaceae sp. K23C18032701, a novel bacterium isolated from forest soil.</title>
        <authorList>
            <person name="Wang C."/>
        </authorList>
    </citation>
    <scope>NUCLEOTIDE SEQUENCE [LARGE SCALE GENOMIC DNA]</scope>
    <source>
        <strain evidence="2 3">K23C18032701</strain>
    </source>
</reference>
<organism evidence="2 3">
    <name type="scientific">Deminuibacter soli</name>
    <dbReference type="NCBI Taxonomy" id="2291815"/>
    <lineage>
        <taxon>Bacteria</taxon>
        <taxon>Pseudomonadati</taxon>
        <taxon>Bacteroidota</taxon>
        <taxon>Chitinophagia</taxon>
        <taxon>Chitinophagales</taxon>
        <taxon>Chitinophagaceae</taxon>
        <taxon>Deminuibacter</taxon>
    </lineage>
</organism>
<dbReference type="Proteomes" id="UP000261284">
    <property type="component" value="Unassembled WGS sequence"/>
</dbReference>
<name>A0A3E1NL72_9BACT</name>
<keyword evidence="2" id="KW-0378">Hydrolase</keyword>
<dbReference type="OrthoDB" id="9790377at2"/>
<keyword evidence="2" id="KW-0540">Nuclease</keyword>
<keyword evidence="2" id="KW-0255">Endonuclease</keyword>
<evidence type="ECO:0000259" key="1">
    <source>
        <dbReference type="Pfam" id="PF13588"/>
    </source>
</evidence>
<evidence type="ECO:0000313" key="2">
    <source>
        <dbReference type="EMBL" id="RFM28663.1"/>
    </source>
</evidence>
<dbReference type="EMBL" id="QTJU01000002">
    <property type="protein sequence ID" value="RFM28663.1"/>
    <property type="molecule type" value="Genomic_DNA"/>
</dbReference>
<dbReference type="InterPro" id="IPR029464">
    <property type="entry name" value="HSDR_N"/>
</dbReference>
<comment type="caution">
    <text evidence="2">The sequence shown here is derived from an EMBL/GenBank/DDBJ whole genome shotgun (WGS) entry which is preliminary data.</text>
</comment>
<dbReference type="RefSeq" id="WP_116846652.1">
    <property type="nucleotide sequence ID" value="NZ_QTJU01000002.1"/>
</dbReference>
<keyword evidence="3" id="KW-1185">Reference proteome</keyword>
<evidence type="ECO:0000313" key="3">
    <source>
        <dbReference type="Proteomes" id="UP000261284"/>
    </source>
</evidence>
<proteinExistence type="predicted"/>
<feature type="domain" description="Type I restriction enzyme R protein N-terminal" evidence="1">
    <location>
        <begin position="35"/>
        <end position="138"/>
    </location>
</feature>
<accession>A0A3E1NL72</accession>
<dbReference type="GO" id="GO:0004519">
    <property type="term" value="F:endonuclease activity"/>
    <property type="evidence" value="ECO:0007669"/>
    <property type="project" value="UniProtKB-KW"/>
</dbReference>
<gene>
    <name evidence="2" type="ORF">DXN05_07670</name>
</gene>
<sequence length="142" mass="16742">MVKIEYPALPFKMKQEAGKESIFDEVRKQWVRLTPEEWVRQNFIQYLVQVKKYPTAIMAVEKEIMLGELRKRCDIVIYREHKPWMIVECKEMDVVLNDAVAAQVFRYNMALNVQYLVVTNGNYTFAMETATRKGLEALPEFA</sequence>
<dbReference type="AlphaFoldDB" id="A0A3E1NL72"/>
<protein>
    <submittedName>
        <fullName evidence="2">Restriction endonuclease subunit R</fullName>
    </submittedName>
</protein>